<dbReference type="PANTHER" id="PTHR46018:SF2">
    <property type="entry name" value="ZINC PHOSPHODIESTERASE ELAC PROTEIN 1"/>
    <property type="match status" value="1"/>
</dbReference>
<proteinExistence type="inferred from homology"/>
<dbReference type="InterPro" id="IPR013471">
    <property type="entry name" value="RNase_Z/BN"/>
</dbReference>
<evidence type="ECO:0000313" key="11">
    <source>
        <dbReference type="Proteomes" id="UP000242469"/>
    </source>
</evidence>
<evidence type="ECO:0000256" key="9">
    <source>
        <dbReference type="SAM" id="MobiDB-lite"/>
    </source>
</evidence>
<keyword evidence="7 8" id="KW-0862">Zinc</keyword>
<dbReference type="InterPro" id="IPR036866">
    <property type="entry name" value="RibonucZ/Hydroxyglut_hydro"/>
</dbReference>
<dbReference type="CDD" id="cd07717">
    <property type="entry name" value="RNaseZ_ZiPD-like_MBL-fold"/>
    <property type="match status" value="1"/>
</dbReference>
<feature type="binding site" evidence="8">
    <location>
        <position position="64"/>
    </location>
    <ligand>
        <name>Zn(2+)</name>
        <dbReference type="ChEBI" id="CHEBI:29105"/>
        <label>1</label>
        <note>catalytic</note>
    </ligand>
</feature>
<feature type="binding site" evidence="8">
    <location>
        <position position="269"/>
    </location>
    <ligand>
        <name>Zn(2+)</name>
        <dbReference type="ChEBI" id="CHEBI:29105"/>
        <label>2</label>
        <note>catalytic</note>
    </ligand>
</feature>
<protein>
    <recommendedName>
        <fullName evidence="8">Ribonuclease Z</fullName>
        <shortName evidence="8">RNase Z</shortName>
        <ecNumber evidence="8">3.1.26.11</ecNumber>
    </recommendedName>
    <alternativeName>
        <fullName evidence="8">tRNA 3 endonuclease</fullName>
    </alternativeName>
    <alternativeName>
        <fullName evidence="8">tRNase Z</fullName>
    </alternativeName>
</protein>
<keyword evidence="3 8" id="KW-0540">Nuclease</keyword>
<keyword evidence="5 8" id="KW-0255">Endonuclease</keyword>
<reference evidence="11" key="1">
    <citation type="submission" date="2016-10" db="EMBL/GenBank/DDBJ databases">
        <authorList>
            <person name="Varghese N."/>
            <person name="Submissions S."/>
        </authorList>
    </citation>
    <scope>NUCLEOTIDE SEQUENCE [LARGE SCALE GENOMIC DNA]</scope>
    <source>
        <strain evidence="11">DSM 11526</strain>
    </source>
</reference>
<dbReference type="Gene3D" id="3.60.15.10">
    <property type="entry name" value="Ribonuclease Z/Hydroxyacylglutathione hydrolase-like"/>
    <property type="match status" value="1"/>
</dbReference>
<feature type="binding site" evidence="8">
    <location>
        <position position="62"/>
    </location>
    <ligand>
        <name>Zn(2+)</name>
        <dbReference type="ChEBI" id="CHEBI:29105"/>
        <label>1</label>
        <note>catalytic</note>
    </ligand>
</feature>
<evidence type="ECO:0000313" key="10">
    <source>
        <dbReference type="EMBL" id="SEA87610.1"/>
    </source>
</evidence>
<keyword evidence="2 8" id="KW-0819">tRNA processing</keyword>
<comment type="cofactor">
    <cofactor evidence="8">
        <name>Zn(2+)</name>
        <dbReference type="ChEBI" id="CHEBI:29105"/>
    </cofactor>
    <text evidence="8">Binds 2 Zn(2+) ions.</text>
</comment>
<dbReference type="OrthoDB" id="9803916at2"/>
<feature type="binding site" evidence="8">
    <location>
        <position position="210"/>
    </location>
    <ligand>
        <name>Zn(2+)</name>
        <dbReference type="ChEBI" id="CHEBI:29105"/>
        <label>1</label>
        <note>catalytic</note>
    </ligand>
</feature>
<feature type="binding site" evidence="8">
    <location>
        <position position="67"/>
    </location>
    <ligand>
        <name>Zn(2+)</name>
        <dbReference type="ChEBI" id="CHEBI:29105"/>
        <label>2</label>
        <note>catalytic</note>
    </ligand>
</feature>
<feature type="region of interest" description="Disordered" evidence="9">
    <location>
        <begin position="1"/>
        <end position="20"/>
    </location>
</feature>
<dbReference type="GO" id="GO:0008270">
    <property type="term" value="F:zinc ion binding"/>
    <property type="evidence" value="ECO:0007669"/>
    <property type="project" value="UniProtKB-UniRule"/>
</dbReference>
<evidence type="ECO:0000256" key="3">
    <source>
        <dbReference type="ARBA" id="ARBA00022722"/>
    </source>
</evidence>
<dbReference type="AlphaFoldDB" id="A0A1H4ESY0"/>
<feature type="binding site" evidence="8">
    <location>
        <position position="210"/>
    </location>
    <ligand>
        <name>Zn(2+)</name>
        <dbReference type="ChEBI" id="CHEBI:29105"/>
        <label>2</label>
        <note>catalytic</note>
    </ligand>
</feature>
<evidence type="ECO:0000256" key="5">
    <source>
        <dbReference type="ARBA" id="ARBA00022759"/>
    </source>
</evidence>
<dbReference type="Proteomes" id="UP000242469">
    <property type="component" value="Unassembled WGS sequence"/>
</dbReference>
<evidence type="ECO:0000256" key="6">
    <source>
        <dbReference type="ARBA" id="ARBA00022801"/>
    </source>
</evidence>
<evidence type="ECO:0000256" key="7">
    <source>
        <dbReference type="ARBA" id="ARBA00022833"/>
    </source>
</evidence>
<dbReference type="Pfam" id="PF23023">
    <property type="entry name" value="Anti-Pycsar_Apyc1"/>
    <property type="match status" value="1"/>
</dbReference>
<dbReference type="EMBL" id="FNRJ01000009">
    <property type="protein sequence ID" value="SEA87610.1"/>
    <property type="molecule type" value="Genomic_DNA"/>
</dbReference>
<evidence type="ECO:0000256" key="4">
    <source>
        <dbReference type="ARBA" id="ARBA00022723"/>
    </source>
</evidence>
<accession>A0A1H4ESY0</accession>
<comment type="similarity">
    <text evidence="8">Belongs to the RNase Z family.</text>
</comment>
<sequence>MQLTFLGTSSGAPTRQRNVSATAIQPERGRQWVLVDCGEATQHQLLRTRLSPLQLQAVLITHVHGDHCYGLPGLLASCQLNGRTAPLTLVGPAAVWRYLQAVIEHTELRIDYPLEFVEVSRTLELERGGFSITATELSHRTESWAYRLQEAHVPVRLDTERLQTERVMPSPLYGRLQQGEHVTLPDGRELDGREYCIASHPARAVVVAGDNDQPELLGEACEGVQLLVHEATYTEEVLQQVGPEPQHSCAAQVARFAEARAIPALLLTHFSPRYLLKPRRPRDLSIELLRAEAAHHYSGTLYLAQDFETYGIARNGEVSLLSEQARDQRSNHTVSNRE</sequence>
<evidence type="ECO:0000256" key="1">
    <source>
        <dbReference type="ARBA" id="ARBA00011738"/>
    </source>
</evidence>
<dbReference type="PANTHER" id="PTHR46018">
    <property type="entry name" value="ZINC PHOSPHODIESTERASE ELAC PROTEIN 1"/>
    <property type="match status" value="1"/>
</dbReference>
<comment type="catalytic activity">
    <reaction evidence="8">
        <text>Endonucleolytic cleavage of RNA, removing extra 3' nucleotides from tRNA precursor, generating 3' termini of tRNAs. A 3'-hydroxy group is left at the tRNA terminus and a 5'-phosphoryl group is left at the trailer molecule.</text>
        <dbReference type="EC" id="3.1.26.11"/>
    </reaction>
</comment>
<comment type="subunit">
    <text evidence="1 8">Homodimer.</text>
</comment>
<dbReference type="SUPFAM" id="SSF56281">
    <property type="entry name" value="Metallo-hydrolase/oxidoreductase"/>
    <property type="match status" value="1"/>
</dbReference>
<feature type="binding site" evidence="8">
    <location>
        <position position="66"/>
    </location>
    <ligand>
        <name>Zn(2+)</name>
        <dbReference type="ChEBI" id="CHEBI:29105"/>
        <label>2</label>
        <note>catalytic</note>
    </ligand>
</feature>
<dbReference type="RefSeq" id="WP_091826799.1">
    <property type="nucleotide sequence ID" value="NZ_FNRJ01000009.1"/>
</dbReference>
<feature type="active site" description="Proton acceptor" evidence="8">
    <location>
        <position position="66"/>
    </location>
</feature>
<comment type="function">
    <text evidence="8">Zinc phosphodiesterase, which displays some tRNA 3'-processing endonuclease activity. Probably involved in tRNA maturation, by removing a 3'-trailer from precursor tRNA.</text>
</comment>
<organism evidence="10 11">
    <name type="scientific">Marinobacterium iners DSM 11526</name>
    <dbReference type="NCBI Taxonomy" id="1122198"/>
    <lineage>
        <taxon>Bacteria</taxon>
        <taxon>Pseudomonadati</taxon>
        <taxon>Pseudomonadota</taxon>
        <taxon>Gammaproteobacteria</taxon>
        <taxon>Oceanospirillales</taxon>
        <taxon>Oceanospirillaceae</taxon>
        <taxon>Marinobacterium</taxon>
    </lineage>
</organism>
<keyword evidence="4 8" id="KW-0479">Metal-binding</keyword>
<dbReference type="EC" id="3.1.26.11" evidence="8"/>
<evidence type="ECO:0000256" key="2">
    <source>
        <dbReference type="ARBA" id="ARBA00022694"/>
    </source>
</evidence>
<keyword evidence="11" id="KW-1185">Reference proteome</keyword>
<keyword evidence="6 8" id="KW-0378">Hydrolase</keyword>
<feature type="binding site" evidence="8">
    <location>
        <position position="139"/>
    </location>
    <ligand>
        <name>Zn(2+)</name>
        <dbReference type="ChEBI" id="CHEBI:29105"/>
        <label>1</label>
        <note>catalytic</note>
    </ligand>
</feature>
<gene>
    <name evidence="8" type="primary">rnz</name>
    <name evidence="10" type="ORF">SAMN02745729_10934</name>
</gene>
<dbReference type="GO" id="GO:0042781">
    <property type="term" value="F:3'-tRNA processing endoribonuclease activity"/>
    <property type="evidence" value="ECO:0007669"/>
    <property type="project" value="UniProtKB-UniRule"/>
</dbReference>
<dbReference type="STRING" id="1122198.SAMN02745729_10934"/>
<evidence type="ECO:0000256" key="8">
    <source>
        <dbReference type="HAMAP-Rule" id="MF_01818"/>
    </source>
</evidence>
<name>A0A1H4ESY0_9GAMM</name>
<dbReference type="HAMAP" id="MF_01818">
    <property type="entry name" value="RNase_Z_BN"/>
    <property type="match status" value="1"/>
</dbReference>